<keyword evidence="2" id="KW-1185">Reference proteome</keyword>
<sequence length="72" mass="8486">MATFTVPRSQLLSADKMAELRHEAKDQYYQSHVLDLAIDDVTLEDFIDDYIEDYYRLRAASTRSSRITRKKL</sequence>
<dbReference type="EMBL" id="MU842843">
    <property type="protein sequence ID" value="KAK2031198.1"/>
    <property type="molecule type" value="Genomic_DNA"/>
</dbReference>
<reference evidence="1" key="1">
    <citation type="submission" date="2021-06" db="EMBL/GenBank/DDBJ databases">
        <title>Comparative genomics, transcriptomics and evolutionary studies reveal genomic signatures of adaptation to plant cell wall in hemibiotrophic fungi.</title>
        <authorList>
            <consortium name="DOE Joint Genome Institute"/>
            <person name="Baroncelli R."/>
            <person name="Diaz J.F."/>
            <person name="Benocci T."/>
            <person name="Peng M."/>
            <person name="Battaglia E."/>
            <person name="Haridas S."/>
            <person name="Andreopoulos W."/>
            <person name="Labutti K."/>
            <person name="Pangilinan J."/>
            <person name="Floch G.L."/>
            <person name="Makela M.R."/>
            <person name="Henrissat B."/>
            <person name="Grigoriev I.V."/>
            <person name="Crouch J.A."/>
            <person name="De Vries R.P."/>
            <person name="Sukno S.A."/>
            <person name="Thon M.R."/>
        </authorList>
    </citation>
    <scope>NUCLEOTIDE SEQUENCE</scope>
    <source>
        <strain evidence="1">MAFF235873</strain>
    </source>
</reference>
<organism evidence="1 2">
    <name type="scientific">Colletotrichum zoysiae</name>
    <dbReference type="NCBI Taxonomy" id="1216348"/>
    <lineage>
        <taxon>Eukaryota</taxon>
        <taxon>Fungi</taxon>
        <taxon>Dikarya</taxon>
        <taxon>Ascomycota</taxon>
        <taxon>Pezizomycotina</taxon>
        <taxon>Sordariomycetes</taxon>
        <taxon>Hypocreomycetidae</taxon>
        <taxon>Glomerellales</taxon>
        <taxon>Glomerellaceae</taxon>
        <taxon>Colletotrichum</taxon>
        <taxon>Colletotrichum graminicola species complex</taxon>
    </lineage>
</organism>
<proteinExistence type="predicted"/>
<comment type="caution">
    <text evidence="1">The sequence shown here is derived from an EMBL/GenBank/DDBJ whole genome shotgun (WGS) entry which is preliminary data.</text>
</comment>
<accession>A0AAD9M779</accession>
<evidence type="ECO:0000313" key="2">
    <source>
        <dbReference type="Proteomes" id="UP001232148"/>
    </source>
</evidence>
<evidence type="ECO:0000313" key="1">
    <source>
        <dbReference type="EMBL" id="KAK2031198.1"/>
    </source>
</evidence>
<dbReference type="AlphaFoldDB" id="A0AAD9M779"/>
<protein>
    <submittedName>
        <fullName evidence="1">Uncharacterized protein</fullName>
    </submittedName>
</protein>
<dbReference type="Proteomes" id="UP001232148">
    <property type="component" value="Unassembled WGS sequence"/>
</dbReference>
<name>A0AAD9M779_9PEZI</name>
<gene>
    <name evidence="1" type="ORF">LX32DRAFT_691908</name>
</gene>